<dbReference type="RefSeq" id="WP_072999803.1">
    <property type="nucleotide sequence ID" value="NZ_FQUM01000002.1"/>
</dbReference>
<dbReference type="SUPFAM" id="SSF52540">
    <property type="entry name" value="P-loop containing nucleoside triphosphate hydrolases"/>
    <property type="match status" value="1"/>
</dbReference>
<dbReference type="GO" id="GO:0016149">
    <property type="term" value="F:translation release factor activity, codon specific"/>
    <property type="evidence" value="ECO:0007669"/>
    <property type="project" value="UniProtKB-UniRule"/>
</dbReference>
<evidence type="ECO:0000256" key="8">
    <source>
        <dbReference type="HAMAP-Rule" id="MF_00072"/>
    </source>
</evidence>
<dbReference type="Gene3D" id="3.30.70.3280">
    <property type="entry name" value="Peptide chain release factor 3, domain III"/>
    <property type="match status" value="1"/>
</dbReference>
<dbReference type="InterPro" id="IPR053905">
    <property type="entry name" value="EF-G-like_DII"/>
</dbReference>
<dbReference type="Gene3D" id="3.40.50.300">
    <property type="entry name" value="P-loop containing nucleotide triphosphate hydrolases"/>
    <property type="match status" value="2"/>
</dbReference>
<dbReference type="NCBIfam" id="TIGR00231">
    <property type="entry name" value="small_GTP"/>
    <property type="match status" value="1"/>
</dbReference>
<accession>A0A1M4WUL4</accession>
<dbReference type="InterPro" id="IPR004548">
    <property type="entry name" value="PrfC"/>
</dbReference>
<evidence type="ECO:0000256" key="2">
    <source>
        <dbReference type="ARBA" id="ARBA00009978"/>
    </source>
</evidence>
<dbReference type="InterPro" id="IPR038467">
    <property type="entry name" value="RF3_dom_3_sf"/>
</dbReference>
<name>A0A1M4WUL4_9BACT</name>
<keyword evidence="3 8" id="KW-0963">Cytoplasm</keyword>
<dbReference type="InterPro" id="IPR027417">
    <property type="entry name" value="P-loop_NTPase"/>
</dbReference>
<dbReference type="GO" id="GO:0005829">
    <property type="term" value="C:cytosol"/>
    <property type="evidence" value="ECO:0007669"/>
    <property type="project" value="TreeGrafter"/>
</dbReference>
<feature type="binding site" evidence="8">
    <location>
        <begin position="85"/>
        <end position="89"/>
    </location>
    <ligand>
        <name>GTP</name>
        <dbReference type="ChEBI" id="CHEBI:37565"/>
    </ligand>
</feature>
<dbReference type="PROSITE" id="PS00301">
    <property type="entry name" value="G_TR_1"/>
    <property type="match status" value="1"/>
</dbReference>
<dbReference type="PANTHER" id="PTHR43556:SF2">
    <property type="entry name" value="PEPTIDE CHAIN RELEASE FACTOR RF3"/>
    <property type="match status" value="1"/>
</dbReference>
<dbReference type="GO" id="GO:0006449">
    <property type="term" value="P:regulation of translational termination"/>
    <property type="evidence" value="ECO:0007669"/>
    <property type="project" value="UniProtKB-UniRule"/>
</dbReference>
<keyword evidence="4 8" id="KW-0547">Nucleotide-binding</keyword>
<dbReference type="GO" id="GO:0003924">
    <property type="term" value="F:GTPase activity"/>
    <property type="evidence" value="ECO:0007669"/>
    <property type="project" value="InterPro"/>
</dbReference>
<feature type="binding site" evidence="8">
    <location>
        <begin position="17"/>
        <end position="24"/>
    </location>
    <ligand>
        <name>GTP</name>
        <dbReference type="ChEBI" id="CHEBI:37565"/>
    </ligand>
</feature>
<dbReference type="Pfam" id="PF16658">
    <property type="entry name" value="RF3_C"/>
    <property type="match status" value="1"/>
</dbReference>
<dbReference type="SUPFAM" id="SSF50447">
    <property type="entry name" value="Translation proteins"/>
    <property type="match status" value="1"/>
</dbReference>
<dbReference type="STRING" id="1484053.SAMN05444274_102562"/>
<dbReference type="PANTHER" id="PTHR43556">
    <property type="entry name" value="PEPTIDE CHAIN RELEASE FACTOR RF3"/>
    <property type="match status" value="1"/>
</dbReference>
<gene>
    <name evidence="8" type="primary">prfC</name>
    <name evidence="10" type="ORF">SAMN05444274_102562</name>
</gene>
<dbReference type="NCBIfam" id="NF001964">
    <property type="entry name" value="PRK00741.1"/>
    <property type="match status" value="1"/>
</dbReference>
<evidence type="ECO:0000256" key="1">
    <source>
        <dbReference type="ARBA" id="ARBA00004496"/>
    </source>
</evidence>
<dbReference type="Pfam" id="PF22042">
    <property type="entry name" value="EF-G_D2"/>
    <property type="match status" value="1"/>
</dbReference>
<comment type="similarity">
    <text evidence="2 8">Belongs to the TRAFAC class translation factor GTPase superfamily. Classic translation factor GTPase family. PrfC subfamily.</text>
</comment>
<evidence type="ECO:0000313" key="11">
    <source>
        <dbReference type="Proteomes" id="UP000184164"/>
    </source>
</evidence>
<dbReference type="GO" id="GO:0005525">
    <property type="term" value="F:GTP binding"/>
    <property type="evidence" value="ECO:0007669"/>
    <property type="project" value="UniProtKB-UniRule"/>
</dbReference>
<protein>
    <recommendedName>
        <fullName evidence="7 8">Peptide chain release factor 3</fullName>
        <shortName evidence="8">RF-3</shortName>
    </recommendedName>
</protein>
<dbReference type="Proteomes" id="UP000184164">
    <property type="component" value="Unassembled WGS sequence"/>
</dbReference>
<dbReference type="PROSITE" id="PS51722">
    <property type="entry name" value="G_TR_2"/>
    <property type="match status" value="1"/>
</dbReference>
<evidence type="ECO:0000313" key="10">
    <source>
        <dbReference type="EMBL" id="SHE84900.1"/>
    </source>
</evidence>
<evidence type="ECO:0000256" key="7">
    <source>
        <dbReference type="ARBA" id="ARBA00073639"/>
    </source>
</evidence>
<comment type="subcellular location">
    <subcellularLocation>
        <location evidence="1 8">Cytoplasm</location>
    </subcellularLocation>
</comment>
<dbReference type="Pfam" id="PF00009">
    <property type="entry name" value="GTP_EFTU"/>
    <property type="match status" value="1"/>
</dbReference>
<dbReference type="OrthoDB" id="9801591at2"/>
<dbReference type="InterPro" id="IPR031157">
    <property type="entry name" value="G_TR_CS"/>
</dbReference>
<feature type="domain" description="Tr-type G" evidence="9">
    <location>
        <begin position="8"/>
        <end position="275"/>
    </location>
</feature>
<comment type="function">
    <text evidence="8">Increases the formation of ribosomal termination complexes and stimulates activities of RF-1 and RF-2. It binds guanine nucleotides and has strong preference for UGA stop codons. It may interact directly with the ribosome. The stimulation of RF-1 and RF-2 is significantly reduced by GTP and GDP, but not by GMP.</text>
</comment>
<dbReference type="EMBL" id="FQUM01000002">
    <property type="protein sequence ID" value="SHE84900.1"/>
    <property type="molecule type" value="Genomic_DNA"/>
</dbReference>
<dbReference type="SUPFAM" id="SSF54980">
    <property type="entry name" value="EF-G C-terminal domain-like"/>
    <property type="match status" value="1"/>
</dbReference>
<keyword evidence="5 8" id="KW-0648">Protein biosynthesis</keyword>
<evidence type="ECO:0000259" key="9">
    <source>
        <dbReference type="PROSITE" id="PS51722"/>
    </source>
</evidence>
<evidence type="ECO:0000256" key="5">
    <source>
        <dbReference type="ARBA" id="ARBA00022917"/>
    </source>
</evidence>
<dbReference type="FunFam" id="3.30.70.3280:FF:000001">
    <property type="entry name" value="Peptide chain release factor 3"/>
    <property type="match status" value="1"/>
</dbReference>
<dbReference type="FunFam" id="3.40.50.300:FF:000542">
    <property type="entry name" value="Peptide chain release factor 3"/>
    <property type="match status" value="1"/>
</dbReference>
<dbReference type="InterPro" id="IPR000795">
    <property type="entry name" value="T_Tr_GTP-bd_dom"/>
</dbReference>
<dbReference type="CDD" id="cd04169">
    <property type="entry name" value="RF3"/>
    <property type="match status" value="1"/>
</dbReference>
<dbReference type="InterPro" id="IPR005225">
    <property type="entry name" value="Small_GTP-bd"/>
</dbReference>
<keyword evidence="6 8" id="KW-0342">GTP-binding</keyword>
<evidence type="ECO:0000256" key="6">
    <source>
        <dbReference type="ARBA" id="ARBA00023134"/>
    </source>
</evidence>
<evidence type="ECO:0000256" key="3">
    <source>
        <dbReference type="ARBA" id="ARBA00022490"/>
    </source>
</evidence>
<proteinExistence type="inferred from homology"/>
<reference evidence="10 11" key="1">
    <citation type="submission" date="2016-11" db="EMBL/GenBank/DDBJ databases">
        <authorList>
            <person name="Jaros S."/>
            <person name="Januszkiewicz K."/>
            <person name="Wedrychowicz H."/>
        </authorList>
    </citation>
    <scope>NUCLEOTIDE SEQUENCE [LARGE SCALE GENOMIC DNA]</scope>
    <source>
        <strain evidence="10 11">DSM 26910</strain>
    </source>
</reference>
<keyword evidence="11" id="KW-1185">Reference proteome</keyword>
<evidence type="ECO:0000256" key="4">
    <source>
        <dbReference type="ARBA" id="ARBA00022741"/>
    </source>
</evidence>
<sequence>MAFQDEINRRRTFGIVSHPDAGKTTLTEKLLLFGGAIHIAGAVKSNKIKKGATSDFMEIERQRGISVATSVMGFEYNGYKVNILDTPGHQDFQEDTFRTLTAVDSVIIVIDAAKGVEPQTEKLMNVCRMRKTPVIVFINKMDRPAQDSFTLLDEIEEQLKINVRPLSWPINNGPDFKGVYSIYDRSLKLFDPSIQAIEQGIDFEDISNPELEDHIGDDAETLREELELVEGVYPEFDRANYLEGNLAPVFFGSALYNFGVQELLHAFLEIAPKPQPATAEERVVKPEESGFSGFVFKIHANIDPNHRSRIAFIKICSGTFVRNNVYKHMRLGKNVRISSPTAFMAEQKEIIEKAYPGDIIGVPDNGSFIIGDTITEGEEIHYKGLPSFSPELFRYIENADPMKSKQLHKGVDHLTDEGVAQLFTSQFNGRKIIGTVGQLQFEVIQFRLEHEYGAKCRFEPLQIHKACWIESDNNQALTEFKKRKHQKMAKDKLGRDVFLADSQFILQMAQDEFKDIRFHFTSEF</sequence>
<dbReference type="HAMAP" id="MF_00072">
    <property type="entry name" value="Rel_fac_3"/>
    <property type="match status" value="1"/>
</dbReference>
<dbReference type="InterPro" id="IPR009000">
    <property type="entry name" value="Transl_B-barrel_sf"/>
</dbReference>
<feature type="binding site" evidence="8">
    <location>
        <begin position="139"/>
        <end position="142"/>
    </location>
    <ligand>
        <name>GTP</name>
        <dbReference type="ChEBI" id="CHEBI:37565"/>
    </ligand>
</feature>
<dbReference type="AlphaFoldDB" id="A0A1M4WUL4"/>
<dbReference type="PRINTS" id="PR00315">
    <property type="entry name" value="ELONGATNFCT"/>
</dbReference>
<dbReference type="CDD" id="cd16259">
    <property type="entry name" value="RF3_III"/>
    <property type="match status" value="1"/>
</dbReference>
<dbReference type="GO" id="GO:0016150">
    <property type="term" value="F:translation release factor activity, codon nonspecific"/>
    <property type="evidence" value="ECO:0007669"/>
    <property type="project" value="TreeGrafter"/>
</dbReference>
<dbReference type="InterPro" id="IPR035647">
    <property type="entry name" value="EFG_III/V"/>
</dbReference>
<dbReference type="InterPro" id="IPR041732">
    <property type="entry name" value="RF3_GTP-bd"/>
</dbReference>
<dbReference type="NCBIfam" id="TIGR00503">
    <property type="entry name" value="prfC"/>
    <property type="match status" value="1"/>
</dbReference>
<dbReference type="InterPro" id="IPR032090">
    <property type="entry name" value="RF3_C"/>
</dbReference>
<organism evidence="10 11">
    <name type="scientific">Mariniphaga anaerophila</name>
    <dbReference type="NCBI Taxonomy" id="1484053"/>
    <lineage>
        <taxon>Bacteria</taxon>
        <taxon>Pseudomonadati</taxon>
        <taxon>Bacteroidota</taxon>
        <taxon>Bacteroidia</taxon>
        <taxon>Marinilabiliales</taxon>
        <taxon>Prolixibacteraceae</taxon>
        <taxon>Mariniphaga</taxon>
    </lineage>
</organism>